<reference evidence="2" key="1">
    <citation type="journal article" date="2019" name="Int. J. Syst. Evol. Microbiol.">
        <title>The Global Catalogue of Microorganisms (GCM) 10K type strain sequencing project: providing services to taxonomists for standard genome sequencing and annotation.</title>
        <authorList>
            <consortium name="The Broad Institute Genomics Platform"/>
            <consortium name="The Broad Institute Genome Sequencing Center for Infectious Disease"/>
            <person name="Wu L."/>
            <person name="Ma J."/>
        </authorList>
    </citation>
    <scope>NUCLEOTIDE SEQUENCE [LARGE SCALE GENOMIC DNA]</scope>
    <source>
        <strain evidence="2">JCM 14901</strain>
    </source>
</reference>
<evidence type="ECO:0008006" key="3">
    <source>
        <dbReference type="Google" id="ProtNLM"/>
    </source>
</evidence>
<keyword evidence="2" id="KW-1185">Reference proteome</keyword>
<evidence type="ECO:0000313" key="2">
    <source>
        <dbReference type="Proteomes" id="UP001499933"/>
    </source>
</evidence>
<name>A0ABP5D009_9MICO</name>
<protein>
    <recommendedName>
        <fullName evidence="3">Exo-alpha-sialidase</fullName>
    </recommendedName>
</protein>
<comment type="caution">
    <text evidence="1">The sequence shown here is derived from an EMBL/GenBank/DDBJ whole genome shotgun (WGS) entry which is preliminary data.</text>
</comment>
<evidence type="ECO:0000313" key="1">
    <source>
        <dbReference type="EMBL" id="GAA1971168.1"/>
    </source>
</evidence>
<sequence>MISVVNVVPQSLSGETNQDSEPSITVNPANPNEIVISAFTPNPFSATGNAPVFVSTDGGTTWSLNTVILSQSSTRDITASFGGGGRLYSGILRNPGSFRLNIARGTSSALATAIVDRTNVDQPFTKVGIVPSGPGAGNDRAYVGINDLALASTTGRTATVEVSLDAGAAAPAFASQRIERRGTGTAGQNGPQVRPAVHSDGTVYAAFCGWRSFSAASLVTTDIVLVRDDNWAGSGTTFDDLLDPADNVAGNRVVQGVTFTWNGTLGNDRLGGDLAIGVDPRDSGTVYLAWADVQSGSYTLHLRRSTDRGVTFSADLRTISNAKNPAIAINDDGLVGFAYQQVTGAAAAQRWETHLETSSNAFFTSDDLVLSTTPANTPAPTFLPYLGDYIHMVAHGTSFYGVFSANNTPDNANFPQGVTYQRNHDFGTHQLFAVNGTTLVNPSVDPFFFKFTPLPHLTRFTVFTGFTRFTDFTRFTRFTPFTLFTGLTRFTEFTRFTPFTEFTRFTRFVPLTRFTGFTRPPGPGPGPAPFIRFGNAVFTPDTLHVKNFEALAGVADELASVGITGLHQLATADPVLLAGQIGWSREDATEAVRTAQQLLLGL</sequence>
<dbReference type="EMBL" id="BAAAOG010000016">
    <property type="protein sequence ID" value="GAA1971168.1"/>
    <property type="molecule type" value="Genomic_DNA"/>
</dbReference>
<accession>A0ABP5D009</accession>
<proteinExistence type="predicted"/>
<organism evidence="1 2">
    <name type="scientific">Microbacterium deminutum</name>
    <dbReference type="NCBI Taxonomy" id="344164"/>
    <lineage>
        <taxon>Bacteria</taxon>
        <taxon>Bacillati</taxon>
        <taxon>Actinomycetota</taxon>
        <taxon>Actinomycetes</taxon>
        <taxon>Micrococcales</taxon>
        <taxon>Microbacteriaceae</taxon>
        <taxon>Microbacterium</taxon>
    </lineage>
</organism>
<dbReference type="SUPFAM" id="SSF110296">
    <property type="entry name" value="Oligoxyloglucan reducing end-specific cellobiohydrolase"/>
    <property type="match status" value="1"/>
</dbReference>
<dbReference type="RefSeq" id="WP_344097701.1">
    <property type="nucleotide sequence ID" value="NZ_BAAAOG010000016.1"/>
</dbReference>
<gene>
    <name evidence="1" type="ORF">GCM10009776_37690</name>
</gene>
<dbReference type="Proteomes" id="UP001499933">
    <property type="component" value="Unassembled WGS sequence"/>
</dbReference>